<dbReference type="Pfam" id="PF01546">
    <property type="entry name" value="Peptidase_M20"/>
    <property type="match status" value="1"/>
</dbReference>
<feature type="binding site" evidence="7">
    <location>
        <position position="554"/>
    </location>
    <ligand>
        <name>Zn(2+)</name>
        <dbReference type="ChEBI" id="CHEBI:29105"/>
        <label>1</label>
    </ligand>
</feature>
<dbReference type="SUPFAM" id="SSF55031">
    <property type="entry name" value="Bacterial exopeptidase dimerisation domain"/>
    <property type="match status" value="1"/>
</dbReference>
<evidence type="ECO:0000259" key="8">
    <source>
        <dbReference type="Pfam" id="PF07687"/>
    </source>
</evidence>
<dbReference type="InParanoid" id="A0A0C2TQE1"/>
<dbReference type="OrthoDB" id="3064516at2759"/>
<dbReference type="InterPro" id="IPR047177">
    <property type="entry name" value="Pept_M20A"/>
</dbReference>
<keyword evidence="3 7" id="KW-0479">Metal-binding</keyword>
<gene>
    <name evidence="9" type="ORF">M378DRAFT_786653</name>
</gene>
<dbReference type="HOGENOM" id="CLU_021802_11_0_1"/>
<feature type="binding site" evidence="7">
    <location>
        <position position="169"/>
    </location>
    <ligand>
        <name>Zn(2+)</name>
        <dbReference type="ChEBI" id="CHEBI:29105"/>
        <label>2</label>
    </ligand>
</feature>
<dbReference type="InterPro" id="IPR001261">
    <property type="entry name" value="ArgE/DapE_CS"/>
</dbReference>
<name>A0A0C2TQE1_AMAMK</name>
<dbReference type="PROSITE" id="PS00758">
    <property type="entry name" value="ARGE_DAPE_CPG2_1"/>
    <property type="match status" value="1"/>
</dbReference>
<evidence type="ECO:0000313" key="9">
    <source>
        <dbReference type="EMBL" id="KIL69464.1"/>
    </source>
</evidence>
<evidence type="ECO:0000313" key="10">
    <source>
        <dbReference type="Proteomes" id="UP000054549"/>
    </source>
</evidence>
<dbReference type="Gene3D" id="1.10.150.900">
    <property type="match status" value="1"/>
</dbReference>
<dbReference type="Pfam" id="PF07687">
    <property type="entry name" value="M20_dimer"/>
    <property type="match status" value="1"/>
</dbReference>
<feature type="active site" description="Proton acceptor" evidence="6">
    <location>
        <position position="238"/>
    </location>
</feature>
<evidence type="ECO:0000256" key="6">
    <source>
        <dbReference type="PIRSR" id="PIRSR037217-1"/>
    </source>
</evidence>
<feature type="binding site" evidence="7">
    <location>
        <position position="204"/>
    </location>
    <ligand>
        <name>Zn(2+)</name>
        <dbReference type="ChEBI" id="CHEBI:29105"/>
        <label>1</label>
    </ligand>
</feature>
<dbReference type="PANTHER" id="PTHR45962">
    <property type="entry name" value="N-FATTY-ACYL-AMINO ACID SYNTHASE/HYDROLASE PM20D1"/>
    <property type="match status" value="1"/>
</dbReference>
<feature type="binding site" evidence="7">
    <location>
        <position position="267"/>
    </location>
    <ligand>
        <name>Zn(2+)</name>
        <dbReference type="ChEBI" id="CHEBI:29105"/>
        <label>2</label>
    </ligand>
</feature>
<evidence type="ECO:0000256" key="5">
    <source>
        <dbReference type="ARBA" id="ARBA00022833"/>
    </source>
</evidence>
<protein>
    <recommendedName>
        <fullName evidence="8">Peptidase M20 dimerisation domain-containing protein</fullName>
    </recommendedName>
</protein>
<keyword evidence="5 7" id="KW-0862">Zinc</keyword>
<evidence type="ECO:0000256" key="3">
    <source>
        <dbReference type="ARBA" id="ARBA00022723"/>
    </source>
</evidence>
<dbReference type="PANTHER" id="PTHR45962:SF1">
    <property type="entry name" value="N-FATTY-ACYL-AMINO ACID SYNTHASE_HYDROLASE PM20D1"/>
    <property type="match status" value="1"/>
</dbReference>
<dbReference type="CDD" id="cd05674">
    <property type="entry name" value="M20_yscS"/>
    <property type="match status" value="1"/>
</dbReference>
<dbReference type="GO" id="GO:0046872">
    <property type="term" value="F:metal ion binding"/>
    <property type="evidence" value="ECO:0007669"/>
    <property type="project" value="UniProtKB-KW"/>
</dbReference>
<dbReference type="GO" id="GO:0051603">
    <property type="term" value="P:proteolysis involved in protein catabolic process"/>
    <property type="evidence" value="ECO:0007669"/>
    <property type="project" value="TreeGrafter"/>
</dbReference>
<evidence type="ECO:0000256" key="2">
    <source>
        <dbReference type="ARBA" id="ARBA00022670"/>
    </source>
</evidence>
<dbReference type="SUPFAM" id="SSF53187">
    <property type="entry name" value="Zn-dependent exopeptidases"/>
    <property type="match status" value="1"/>
</dbReference>
<accession>A0A0C2TQE1</accession>
<dbReference type="AlphaFoldDB" id="A0A0C2TQE1"/>
<feature type="binding site" evidence="7">
    <location>
        <position position="239"/>
    </location>
    <ligand>
        <name>Zn(2+)</name>
        <dbReference type="ChEBI" id="CHEBI:29105"/>
        <label>1</label>
    </ligand>
</feature>
<dbReference type="PROSITE" id="PS00759">
    <property type="entry name" value="ARGE_DAPE_CPG2_2"/>
    <property type="match status" value="1"/>
</dbReference>
<evidence type="ECO:0000256" key="4">
    <source>
        <dbReference type="ARBA" id="ARBA00022801"/>
    </source>
</evidence>
<organism evidence="9 10">
    <name type="scientific">Amanita muscaria (strain Koide BX008)</name>
    <dbReference type="NCBI Taxonomy" id="946122"/>
    <lineage>
        <taxon>Eukaryota</taxon>
        <taxon>Fungi</taxon>
        <taxon>Dikarya</taxon>
        <taxon>Basidiomycota</taxon>
        <taxon>Agaricomycotina</taxon>
        <taxon>Agaricomycetes</taxon>
        <taxon>Agaricomycetidae</taxon>
        <taxon>Agaricales</taxon>
        <taxon>Pluteineae</taxon>
        <taxon>Amanitaceae</taxon>
        <taxon>Amanita</taxon>
    </lineage>
</organism>
<feature type="binding site" evidence="7">
    <location>
        <position position="204"/>
    </location>
    <ligand>
        <name>Zn(2+)</name>
        <dbReference type="ChEBI" id="CHEBI:29105"/>
        <label>2</label>
    </ligand>
</feature>
<dbReference type="InterPro" id="IPR017141">
    <property type="entry name" value="Pept_M20_carboxypep"/>
</dbReference>
<dbReference type="InterPro" id="IPR036264">
    <property type="entry name" value="Bact_exopeptidase_dim_dom"/>
</dbReference>
<keyword evidence="4" id="KW-0378">Hydrolase</keyword>
<comment type="similarity">
    <text evidence="1">Belongs to the peptidase M20A family.</text>
</comment>
<evidence type="ECO:0000256" key="1">
    <source>
        <dbReference type="ARBA" id="ARBA00006247"/>
    </source>
</evidence>
<reference evidence="9 10" key="1">
    <citation type="submission" date="2014-04" db="EMBL/GenBank/DDBJ databases">
        <title>Evolutionary Origins and Diversification of the Mycorrhizal Mutualists.</title>
        <authorList>
            <consortium name="DOE Joint Genome Institute"/>
            <consortium name="Mycorrhizal Genomics Consortium"/>
            <person name="Kohler A."/>
            <person name="Kuo A."/>
            <person name="Nagy L.G."/>
            <person name="Floudas D."/>
            <person name="Copeland A."/>
            <person name="Barry K.W."/>
            <person name="Cichocki N."/>
            <person name="Veneault-Fourrey C."/>
            <person name="LaButti K."/>
            <person name="Lindquist E.A."/>
            <person name="Lipzen A."/>
            <person name="Lundell T."/>
            <person name="Morin E."/>
            <person name="Murat C."/>
            <person name="Riley R."/>
            <person name="Ohm R."/>
            <person name="Sun H."/>
            <person name="Tunlid A."/>
            <person name="Henrissat B."/>
            <person name="Grigoriev I.V."/>
            <person name="Hibbett D.S."/>
            <person name="Martin F."/>
        </authorList>
    </citation>
    <scope>NUCLEOTIDE SEQUENCE [LARGE SCALE GENOMIC DNA]</scope>
    <source>
        <strain evidence="9 10">Koide BX008</strain>
    </source>
</reference>
<dbReference type="InterPro" id="IPR011650">
    <property type="entry name" value="Peptidase_M20_dimer"/>
</dbReference>
<dbReference type="Proteomes" id="UP000054549">
    <property type="component" value="Unassembled WGS sequence"/>
</dbReference>
<keyword evidence="2" id="KW-0645">Protease</keyword>
<dbReference type="Gene3D" id="3.40.630.10">
    <property type="entry name" value="Zn peptidases"/>
    <property type="match status" value="1"/>
</dbReference>
<dbReference type="EMBL" id="KN818226">
    <property type="protein sequence ID" value="KIL69464.1"/>
    <property type="molecule type" value="Genomic_DNA"/>
</dbReference>
<dbReference type="GO" id="GO:0000328">
    <property type="term" value="C:fungal-type vacuole lumen"/>
    <property type="evidence" value="ECO:0007669"/>
    <property type="project" value="TreeGrafter"/>
</dbReference>
<dbReference type="PIRSF" id="PIRSF037217">
    <property type="entry name" value="Carboxypeptidase_S"/>
    <property type="match status" value="1"/>
</dbReference>
<dbReference type="GO" id="GO:0004181">
    <property type="term" value="F:metallocarboxypeptidase activity"/>
    <property type="evidence" value="ECO:0007669"/>
    <property type="project" value="InterPro"/>
</dbReference>
<sequence>MSEKEGTTGLLPLSTSAHSQAKPSRLRNALVWLCLGLCSLKVVQFVLYDTVPYGDEGKDYCPQSDILTPKKNSKVWNNLTEIIGTAPFKTRAVDWLSSAIQVPTESYDDLAPVGEDSRWEKFSGFHEYLLGAFPQLHATLELTKVNTYGLLYIWTGSDTSLKPILLMAHQDVVPVNPSTWDSWKHPPYSGHFDGEKIWGRGSSDDKSGLIGVLSAIELLIENNFQPTRTVVIAFGFDEEISGTQGARTLSTALETRFGKDAFAFIIDEGSGFAEQYGSVFATVGIAEKGNLNAKIEVTTPGGHSSVPPPHTSIGILSSLLALYEKLPFITPLRREDPLYSTLLCYAEHAESLSPRLRWLIKLSIHSNKALLLLEKYVYKNRVWKSQVGTTQAIDIIHGGVKSNALPEKVYAIVNHRISVLSTVAATQEYDTRRAKIIASHHNLTFNAFGNSTKEEATSSSGTLTLSDAYAYIPGVEPAPVTSTDAAPYQLLSGTIKATFNSHRGLHGSKNIYTAPGMMTGNTDTRHFWNLSKHIFRYNHHNGGNSTSAVANNIHTVNEYILADDLLEMIRFFATLILNSDESTSL</sequence>
<feature type="active site" evidence="6">
    <location>
        <position position="171"/>
    </location>
</feature>
<dbReference type="FunCoup" id="A0A0C2TQE1">
    <property type="interactions" value="9"/>
</dbReference>
<dbReference type="InterPro" id="IPR002933">
    <property type="entry name" value="Peptidase_M20"/>
</dbReference>
<dbReference type="STRING" id="946122.A0A0C2TQE1"/>
<proteinExistence type="inferred from homology"/>
<dbReference type="FunFam" id="3.40.630.10:FF:000027">
    <property type="entry name" value="N-fatty-acyl-amino acid synthase/hydrolase PM20D1"/>
    <property type="match status" value="1"/>
</dbReference>
<keyword evidence="10" id="KW-1185">Reference proteome</keyword>
<evidence type="ECO:0000256" key="7">
    <source>
        <dbReference type="PIRSR" id="PIRSR037217-2"/>
    </source>
</evidence>
<feature type="domain" description="Peptidase M20 dimerisation" evidence="8">
    <location>
        <begin position="285"/>
        <end position="427"/>
    </location>
</feature>